<evidence type="ECO:0000259" key="2">
    <source>
        <dbReference type="Pfam" id="PF00109"/>
    </source>
</evidence>
<dbReference type="PANTHER" id="PTHR11712">
    <property type="entry name" value="POLYKETIDE SYNTHASE-RELATED"/>
    <property type="match status" value="1"/>
</dbReference>
<dbReference type="EMBL" id="JADQTO010000030">
    <property type="protein sequence ID" value="MBG0567793.1"/>
    <property type="molecule type" value="Genomic_DNA"/>
</dbReference>
<accession>A0A931G1D9</accession>
<comment type="caution">
    <text evidence="3">The sequence shown here is derived from an EMBL/GenBank/DDBJ whole genome shotgun (WGS) entry which is preliminary data.</text>
</comment>
<evidence type="ECO:0000313" key="3">
    <source>
        <dbReference type="EMBL" id="MBG0567793.1"/>
    </source>
</evidence>
<keyword evidence="1" id="KW-0808">Transferase</keyword>
<dbReference type="Pfam" id="PF00109">
    <property type="entry name" value="ketoacyl-synt"/>
    <property type="match status" value="1"/>
</dbReference>
<dbReference type="SUPFAM" id="SSF53901">
    <property type="entry name" value="Thiolase-like"/>
    <property type="match status" value="2"/>
</dbReference>
<dbReference type="AlphaFoldDB" id="A0A931G1D9"/>
<dbReference type="Proteomes" id="UP000598146">
    <property type="component" value="Unassembled WGS sequence"/>
</dbReference>
<dbReference type="InterPro" id="IPR000794">
    <property type="entry name" value="Beta-ketoacyl_synthase"/>
</dbReference>
<protein>
    <submittedName>
        <fullName evidence="3">3-oxoacyl-ACP synthase</fullName>
    </submittedName>
</protein>
<dbReference type="PANTHER" id="PTHR11712:SF336">
    <property type="entry name" value="3-OXOACYL-[ACYL-CARRIER-PROTEIN] SYNTHASE, MITOCHONDRIAL"/>
    <property type="match status" value="1"/>
</dbReference>
<keyword evidence="4" id="KW-1185">Reference proteome</keyword>
<dbReference type="GO" id="GO:0004315">
    <property type="term" value="F:3-oxoacyl-[acyl-carrier-protein] synthase activity"/>
    <property type="evidence" value="ECO:0007669"/>
    <property type="project" value="TreeGrafter"/>
</dbReference>
<evidence type="ECO:0000256" key="1">
    <source>
        <dbReference type="ARBA" id="ARBA00022679"/>
    </source>
</evidence>
<dbReference type="GO" id="GO:0006633">
    <property type="term" value="P:fatty acid biosynthetic process"/>
    <property type="evidence" value="ECO:0007669"/>
    <property type="project" value="TreeGrafter"/>
</dbReference>
<dbReference type="InterPro" id="IPR016039">
    <property type="entry name" value="Thiolase-like"/>
</dbReference>
<proteinExistence type="predicted"/>
<reference evidence="3" key="1">
    <citation type="submission" date="2020-11" db="EMBL/GenBank/DDBJ databases">
        <title>Isolation and identification of active actinomycetes.</title>
        <authorList>
            <person name="Sun X."/>
        </authorList>
    </citation>
    <scope>NUCLEOTIDE SEQUENCE</scope>
    <source>
        <strain evidence="3">NEAU-A11</strain>
    </source>
</reference>
<gene>
    <name evidence="3" type="ORF">I4J89_40745</name>
</gene>
<name>A0A931G1D9_9ACTN</name>
<sequence>MAAPQTAPRATIRAWSAVSPFGIGRDTFIEGLRSARETAVVPDRERWEVTDASAHLVPEFEVRTVLGNKGTRSMDRATGLAVTAVRQLIGPDAAAGQPDTDETALVLGTTGGSLHSIASFARDSLTSAKPYLVDPARFPNAVMNCAAGTSAIWHALRGPNATIAAGRVSGLHALSYSLRLLSGRRAAAVFCGAVEEYSATRSWIEGAGGADPDAGRVLGEGCAMLQIDPVRHGGQGDVALADVLTVELGIFDDDPAAVLTACLRRAVERTGASPSDIWATSAGASGDELGTAEESAMAAAFGDITPVRVPALFGDTGAASVPFQIVTTLALAQEAPDAAGRIAVITALDADGQAGCALLRIR</sequence>
<feature type="domain" description="Beta-ketoacyl synthase-like N-terminal" evidence="2">
    <location>
        <begin position="14"/>
        <end position="200"/>
    </location>
</feature>
<evidence type="ECO:0000313" key="4">
    <source>
        <dbReference type="Proteomes" id="UP000598146"/>
    </source>
</evidence>
<dbReference type="InterPro" id="IPR014030">
    <property type="entry name" value="Ketoacyl_synth_N"/>
</dbReference>
<dbReference type="RefSeq" id="WP_196419566.1">
    <property type="nucleotide sequence ID" value="NZ_JADQTO010000030.1"/>
</dbReference>
<organism evidence="3 4">
    <name type="scientific">Actinoplanes aureus</name>
    <dbReference type="NCBI Taxonomy" id="2792083"/>
    <lineage>
        <taxon>Bacteria</taxon>
        <taxon>Bacillati</taxon>
        <taxon>Actinomycetota</taxon>
        <taxon>Actinomycetes</taxon>
        <taxon>Micromonosporales</taxon>
        <taxon>Micromonosporaceae</taxon>
        <taxon>Actinoplanes</taxon>
    </lineage>
</organism>
<dbReference type="Gene3D" id="3.40.47.10">
    <property type="match status" value="1"/>
</dbReference>